<dbReference type="PANTHER" id="PTHR21421:SF34">
    <property type="entry name" value="GUSTATORY RECEPTOR FOR SUGAR TASTE 61A-RELATED"/>
    <property type="match status" value="1"/>
</dbReference>
<evidence type="ECO:0000256" key="8">
    <source>
        <dbReference type="SAM" id="Phobius"/>
    </source>
</evidence>
<gene>
    <name evidence="10" type="primary">LOC101890628</name>
</gene>
<organism evidence="9 10">
    <name type="scientific">Musca domestica</name>
    <name type="common">House fly</name>
    <dbReference type="NCBI Taxonomy" id="7370"/>
    <lineage>
        <taxon>Eukaryota</taxon>
        <taxon>Metazoa</taxon>
        <taxon>Ecdysozoa</taxon>
        <taxon>Arthropoda</taxon>
        <taxon>Hexapoda</taxon>
        <taxon>Insecta</taxon>
        <taxon>Pterygota</taxon>
        <taxon>Neoptera</taxon>
        <taxon>Endopterygota</taxon>
        <taxon>Diptera</taxon>
        <taxon>Brachycera</taxon>
        <taxon>Muscomorpha</taxon>
        <taxon>Muscoidea</taxon>
        <taxon>Muscidae</taxon>
        <taxon>Musca</taxon>
    </lineage>
</organism>
<dbReference type="RefSeq" id="XP_058975825.1">
    <property type="nucleotide sequence ID" value="XM_059119842.1"/>
</dbReference>
<feature type="transmembrane region" description="Helical" evidence="8">
    <location>
        <begin position="46"/>
        <end position="66"/>
    </location>
</feature>
<evidence type="ECO:0000313" key="9">
    <source>
        <dbReference type="Proteomes" id="UP001652621"/>
    </source>
</evidence>
<evidence type="ECO:0000313" key="10">
    <source>
        <dbReference type="RefSeq" id="XP_058975825.1"/>
    </source>
</evidence>
<protein>
    <submittedName>
        <fullName evidence="10">Gustatory receptor for sugar taste 61a</fullName>
    </submittedName>
</protein>
<evidence type="ECO:0000256" key="6">
    <source>
        <dbReference type="ARBA" id="ARBA00023136"/>
    </source>
</evidence>
<evidence type="ECO:0000256" key="4">
    <source>
        <dbReference type="ARBA" id="ARBA00022692"/>
    </source>
</evidence>
<dbReference type="Proteomes" id="UP001652621">
    <property type="component" value="Unplaced"/>
</dbReference>
<keyword evidence="3" id="KW-1003">Cell membrane</keyword>
<reference evidence="10" key="1">
    <citation type="submission" date="2025-08" db="UniProtKB">
        <authorList>
            <consortium name="RefSeq"/>
        </authorList>
    </citation>
    <scope>IDENTIFICATION</scope>
    <source>
        <strain evidence="10">Aabys</strain>
        <tissue evidence="10">Whole body</tissue>
    </source>
</reference>
<dbReference type="Pfam" id="PF06151">
    <property type="entry name" value="Trehalose_recp"/>
    <property type="match status" value="1"/>
</dbReference>
<feature type="transmembrane region" description="Helical" evidence="8">
    <location>
        <begin position="106"/>
        <end position="127"/>
    </location>
</feature>
<keyword evidence="7 10" id="KW-0675">Receptor</keyword>
<sequence>MCMTVFLNFLSIARGWPELIMHWTRIDLIFLKPPYQPPKWSLLKQLRILTVVFWSLAFLENGMYFASHYYNFLMERLVCHPEDTRHSYKEYLETALMSDVFTYFDYHIMVVILTFFFNTAFTVTWNFMDFFIMAVSLGIATRFQQFAERIELLEGNYVPDALWNQIRQHHILLCEFMEKVNEHLSAIVLLSSINNMYFICNQLLNIFTKLRYPISTVYFWMSLAFLLGRTCGVFMFASRIRDASLLPLKTLYLVPSGCWTEEVQRFLAQILDEPLGLTGKYFYTVTRQGFFGMMSTIVTYEFMLLQLDAKSREGDLPDLCT</sequence>
<keyword evidence="6 8" id="KW-0472">Membrane</keyword>
<feature type="transmembrane region" description="Helical" evidence="8">
    <location>
        <begin position="217"/>
        <end position="237"/>
    </location>
</feature>
<accession>A0ABM3UQM2</accession>
<keyword evidence="9" id="KW-1185">Reference proteome</keyword>
<evidence type="ECO:0000256" key="2">
    <source>
        <dbReference type="ARBA" id="ARBA00005327"/>
    </source>
</evidence>
<evidence type="ECO:0000256" key="3">
    <source>
        <dbReference type="ARBA" id="ARBA00022475"/>
    </source>
</evidence>
<name>A0ABM3UQM2_MUSDO</name>
<evidence type="ECO:0000256" key="7">
    <source>
        <dbReference type="ARBA" id="ARBA00023170"/>
    </source>
</evidence>
<keyword evidence="4 8" id="KW-0812">Transmembrane</keyword>
<dbReference type="PANTHER" id="PTHR21421">
    <property type="entry name" value="GUSTATORY RECEPTOR"/>
    <property type="match status" value="1"/>
</dbReference>
<comment type="similarity">
    <text evidence="2">Belongs to the insect chemoreceptor superfamily. Gustatory receptor (GR) family. Gr5a subfamily.</text>
</comment>
<evidence type="ECO:0000256" key="5">
    <source>
        <dbReference type="ARBA" id="ARBA00022989"/>
    </source>
</evidence>
<keyword evidence="5 8" id="KW-1133">Transmembrane helix</keyword>
<dbReference type="InterPro" id="IPR009318">
    <property type="entry name" value="Gustatory_rcpt"/>
</dbReference>
<evidence type="ECO:0000256" key="1">
    <source>
        <dbReference type="ARBA" id="ARBA00004651"/>
    </source>
</evidence>
<comment type="subcellular location">
    <subcellularLocation>
        <location evidence="1">Cell membrane</location>
        <topology evidence="1">Multi-pass membrane protein</topology>
    </subcellularLocation>
</comment>
<dbReference type="GeneID" id="101890628"/>
<proteinExistence type="inferred from homology"/>